<sequence>MRKMRRQIFRSTDCIEIPQAYFPYGKGFLGNMTKNLHADCVQSRQAGFIQCFLWYMMLS</sequence>
<reference evidence="1 2" key="1">
    <citation type="submission" date="2013-07" db="EMBL/GenBank/DDBJ databases">
        <authorList>
            <person name="Weinstock G."/>
            <person name="Sodergren E."/>
            <person name="Wylie T."/>
            <person name="Fulton L."/>
            <person name="Fulton R."/>
            <person name="Fronick C."/>
            <person name="O'Laughlin M."/>
            <person name="Godfrey J."/>
            <person name="Miner T."/>
            <person name="Herter B."/>
            <person name="Appelbaum E."/>
            <person name="Cordes M."/>
            <person name="Lek S."/>
            <person name="Wollam A."/>
            <person name="Pepin K.H."/>
            <person name="Palsikar V.B."/>
            <person name="Mitreva M."/>
            <person name="Wilson R.K."/>
        </authorList>
    </citation>
    <scope>NUCLEOTIDE SEQUENCE [LARGE SCALE GENOMIC DNA]</scope>
    <source>
        <strain evidence="1 2">ATCC 27760</strain>
    </source>
</reference>
<protein>
    <submittedName>
        <fullName evidence="1">Uncharacterized protein</fullName>
    </submittedName>
</protein>
<evidence type="ECO:0000313" key="2">
    <source>
        <dbReference type="Proteomes" id="UP000016662"/>
    </source>
</evidence>
<accession>U2M690</accession>
<keyword evidence="2" id="KW-1185">Reference proteome</keyword>
<gene>
    <name evidence="1" type="ORF">RUMCAL_01862</name>
</gene>
<organism evidence="1 2">
    <name type="scientific">Ruminococcus callidus ATCC 27760</name>
    <dbReference type="NCBI Taxonomy" id="411473"/>
    <lineage>
        <taxon>Bacteria</taxon>
        <taxon>Bacillati</taxon>
        <taxon>Bacillota</taxon>
        <taxon>Clostridia</taxon>
        <taxon>Eubacteriales</taxon>
        <taxon>Oscillospiraceae</taxon>
        <taxon>Ruminococcus</taxon>
    </lineage>
</organism>
<evidence type="ECO:0000313" key="1">
    <source>
        <dbReference type="EMBL" id="ERJ94843.1"/>
    </source>
</evidence>
<dbReference type="Proteomes" id="UP000016662">
    <property type="component" value="Unassembled WGS sequence"/>
</dbReference>
<dbReference type="HOGENOM" id="CLU_207298_0_0_9"/>
<name>U2M690_9FIRM</name>
<dbReference type="AlphaFoldDB" id="U2M690"/>
<proteinExistence type="predicted"/>
<comment type="caution">
    <text evidence="1">The sequence shown here is derived from an EMBL/GenBank/DDBJ whole genome shotgun (WGS) entry which is preliminary data.</text>
</comment>
<dbReference type="STRING" id="411473.RUMCAL_01862"/>
<dbReference type="EMBL" id="AWVF01000234">
    <property type="protein sequence ID" value="ERJ94843.1"/>
    <property type="molecule type" value="Genomic_DNA"/>
</dbReference>